<dbReference type="NCBIfam" id="NF033745">
    <property type="entry name" value="class_C_sortase"/>
    <property type="match status" value="1"/>
</dbReference>
<protein>
    <recommendedName>
        <fullName evidence="4">Sortase A</fullName>
    </recommendedName>
</protein>
<keyword evidence="1" id="KW-0378">Hydrolase</keyword>
<dbReference type="NCBIfam" id="TIGR01076">
    <property type="entry name" value="sortase_fam"/>
    <property type="match status" value="1"/>
</dbReference>
<dbReference type="SUPFAM" id="SSF63817">
    <property type="entry name" value="Sortase"/>
    <property type="match status" value="1"/>
</dbReference>
<evidence type="ECO:0000313" key="3">
    <source>
        <dbReference type="Proteomes" id="UP001325248"/>
    </source>
</evidence>
<dbReference type="InterPro" id="IPR005754">
    <property type="entry name" value="Sortase"/>
</dbReference>
<dbReference type="InterPro" id="IPR042002">
    <property type="entry name" value="Sortase_C"/>
</dbReference>
<sequence>MKIKRKGIFRMGIVLAVIGAGILLYPLLSQQMYDLESKKRIREFEERVEEINKEPDQNDPENQIAGKPNSFFEKLLKKVQEYNNDLYRSGQEELVDPFSYQQVAFSLRQWGFDEDIIGSIEIPRMGIELPIYLGATDENMARGAAHLSQTSLPVGGENTNAVIAAHRGYSRAAMFRDIEVLQTGDEVIIKNFHNTLIYQVSEIKILKPTDIDMILIQPGRDLVTLITCHPYRHNYQRYAVYCERVK</sequence>
<dbReference type="EMBL" id="CP136422">
    <property type="protein sequence ID" value="WPX72305.1"/>
    <property type="molecule type" value="Genomic_DNA"/>
</dbReference>
<accession>A0ABZ0U5Q0</accession>
<reference evidence="2" key="1">
    <citation type="submission" date="2023-10" db="EMBL/GenBank/DDBJ databases">
        <title>Genome sequence of Blautia coccoides DSM 935.</title>
        <authorList>
            <person name="Boeer T."/>
            <person name="Bengelsdorf F.R."/>
            <person name="Daniel R."/>
            <person name="Poehlein A."/>
        </authorList>
    </citation>
    <scope>NUCLEOTIDE SEQUENCE [LARGE SCALE GENOMIC DNA]</scope>
    <source>
        <strain evidence="2">DSM 935</strain>
    </source>
</reference>
<name>A0ABZ0U5Q0_9FIRM</name>
<gene>
    <name evidence="2" type="ORF">BLCOC_06410</name>
</gene>
<keyword evidence="3" id="KW-1185">Reference proteome</keyword>
<dbReference type="CDD" id="cd05827">
    <property type="entry name" value="Sortase_C"/>
    <property type="match status" value="1"/>
</dbReference>
<evidence type="ECO:0000256" key="1">
    <source>
        <dbReference type="ARBA" id="ARBA00022801"/>
    </source>
</evidence>
<proteinExistence type="predicted"/>
<dbReference type="Gene3D" id="2.40.260.10">
    <property type="entry name" value="Sortase"/>
    <property type="match status" value="1"/>
</dbReference>
<dbReference type="Proteomes" id="UP001325248">
    <property type="component" value="Chromosome"/>
</dbReference>
<dbReference type="Pfam" id="PF04203">
    <property type="entry name" value="Sortase"/>
    <property type="match status" value="1"/>
</dbReference>
<evidence type="ECO:0008006" key="4">
    <source>
        <dbReference type="Google" id="ProtNLM"/>
    </source>
</evidence>
<evidence type="ECO:0000313" key="2">
    <source>
        <dbReference type="EMBL" id="WPX72305.1"/>
    </source>
</evidence>
<dbReference type="InterPro" id="IPR023365">
    <property type="entry name" value="Sortase_dom-sf"/>
</dbReference>
<organism evidence="2 3">
    <name type="scientific">Blautia producta</name>
    <dbReference type="NCBI Taxonomy" id="33035"/>
    <lineage>
        <taxon>Bacteria</taxon>
        <taxon>Bacillati</taxon>
        <taxon>Bacillota</taxon>
        <taxon>Clostridia</taxon>
        <taxon>Lachnospirales</taxon>
        <taxon>Lachnospiraceae</taxon>
        <taxon>Blautia</taxon>
    </lineage>
</organism>